<keyword evidence="4 5" id="KW-0472">Membrane</keyword>
<keyword evidence="8" id="KW-1185">Reference proteome</keyword>
<keyword evidence="3 5" id="KW-1133">Transmembrane helix</keyword>
<dbReference type="GO" id="GO:0140359">
    <property type="term" value="F:ABC-type transporter activity"/>
    <property type="evidence" value="ECO:0007669"/>
    <property type="project" value="InterPro"/>
</dbReference>
<gene>
    <name evidence="7" type="ORF">skT53_25420</name>
</gene>
<feature type="domain" description="ABC transmembrane type-2" evidence="6">
    <location>
        <begin position="42"/>
        <end position="270"/>
    </location>
</feature>
<dbReference type="PROSITE" id="PS51012">
    <property type="entry name" value="ABC_TM2"/>
    <property type="match status" value="1"/>
</dbReference>
<evidence type="ECO:0000256" key="4">
    <source>
        <dbReference type="ARBA" id="ARBA00023136"/>
    </source>
</evidence>
<sequence length="272" mass="30289">MLHAAVKPLEDSDNMKNSFLLYWTRVFTIVELEARKLRQDPTELLMRGVQPALWLLIFGQAFSRIRGIPTDGISYMAFLTPGILAQSITFISIFFGIAIIWEKDMGLLQKVLTTPIRISSLVLGKMFSASLRSISQLIVIILLALLLGVRLHWGIGNILGVCFSVIVGASFFSGLSMVLASLMRTRERMMGIGQLITMPLFFSSNALYPLSIMPAWLKVVAMMNPMSYLVDSLRILLVGTVSSQLLLDWGVLIGACGLILFLNTRLFKRITN</sequence>
<organism evidence="7 8">
    <name type="scientific">Effusibacillus dendaii</name>
    <dbReference type="NCBI Taxonomy" id="2743772"/>
    <lineage>
        <taxon>Bacteria</taxon>
        <taxon>Bacillati</taxon>
        <taxon>Bacillota</taxon>
        <taxon>Bacilli</taxon>
        <taxon>Bacillales</taxon>
        <taxon>Alicyclobacillaceae</taxon>
        <taxon>Effusibacillus</taxon>
    </lineage>
</organism>
<name>A0A7I8DC25_9BACL</name>
<dbReference type="InterPro" id="IPR000412">
    <property type="entry name" value="ABC_2_transport"/>
</dbReference>
<dbReference type="InterPro" id="IPR013525">
    <property type="entry name" value="ABC2_TM"/>
</dbReference>
<feature type="transmembrane region" description="Helical" evidence="5">
    <location>
        <begin position="75"/>
        <end position="101"/>
    </location>
</feature>
<accession>A0A7I8DC25</accession>
<evidence type="ECO:0000256" key="3">
    <source>
        <dbReference type="ARBA" id="ARBA00022989"/>
    </source>
</evidence>
<feature type="transmembrane region" description="Helical" evidence="5">
    <location>
        <begin position="237"/>
        <end position="262"/>
    </location>
</feature>
<feature type="transmembrane region" description="Helical" evidence="5">
    <location>
        <begin position="158"/>
        <end position="183"/>
    </location>
</feature>
<dbReference type="GO" id="GO:0043190">
    <property type="term" value="C:ATP-binding cassette (ABC) transporter complex"/>
    <property type="evidence" value="ECO:0007669"/>
    <property type="project" value="InterPro"/>
</dbReference>
<feature type="transmembrane region" description="Helical" evidence="5">
    <location>
        <begin position="195"/>
        <end position="217"/>
    </location>
</feature>
<dbReference type="AlphaFoldDB" id="A0A7I8DC25"/>
<feature type="transmembrane region" description="Helical" evidence="5">
    <location>
        <begin position="134"/>
        <end position="152"/>
    </location>
</feature>
<feature type="transmembrane region" description="Helical" evidence="5">
    <location>
        <begin position="44"/>
        <end position="63"/>
    </location>
</feature>
<dbReference type="EMBL" id="AP023366">
    <property type="protein sequence ID" value="BCJ87557.1"/>
    <property type="molecule type" value="Genomic_DNA"/>
</dbReference>
<dbReference type="PANTHER" id="PTHR43077">
    <property type="entry name" value="TRANSPORT PERMEASE YVFS-RELATED"/>
    <property type="match status" value="1"/>
</dbReference>
<evidence type="ECO:0000256" key="2">
    <source>
        <dbReference type="ARBA" id="ARBA00022692"/>
    </source>
</evidence>
<dbReference type="PRINTS" id="PR00164">
    <property type="entry name" value="ABC2TRNSPORT"/>
</dbReference>
<comment type="similarity">
    <text evidence="5">Belongs to the ABC-2 integral membrane protein family.</text>
</comment>
<protein>
    <recommendedName>
        <fullName evidence="5">Transport permease protein</fullName>
    </recommendedName>
</protein>
<evidence type="ECO:0000313" key="7">
    <source>
        <dbReference type="EMBL" id="BCJ87557.1"/>
    </source>
</evidence>
<evidence type="ECO:0000313" key="8">
    <source>
        <dbReference type="Proteomes" id="UP000593802"/>
    </source>
</evidence>
<comment type="subcellular location">
    <subcellularLocation>
        <location evidence="5">Cell membrane</location>
        <topology evidence="5">Multi-pass membrane protein</topology>
    </subcellularLocation>
    <subcellularLocation>
        <location evidence="1">Membrane</location>
        <topology evidence="1">Multi-pass membrane protein</topology>
    </subcellularLocation>
</comment>
<dbReference type="Pfam" id="PF01061">
    <property type="entry name" value="ABC2_membrane"/>
    <property type="match status" value="1"/>
</dbReference>
<evidence type="ECO:0000256" key="5">
    <source>
        <dbReference type="RuleBase" id="RU361157"/>
    </source>
</evidence>
<proteinExistence type="inferred from homology"/>
<dbReference type="InterPro" id="IPR047817">
    <property type="entry name" value="ABC2_TM_bact-type"/>
</dbReference>
<evidence type="ECO:0000256" key="1">
    <source>
        <dbReference type="ARBA" id="ARBA00004141"/>
    </source>
</evidence>
<dbReference type="KEGG" id="eff:skT53_25420"/>
<keyword evidence="5" id="KW-1003">Cell membrane</keyword>
<keyword evidence="5" id="KW-0813">Transport</keyword>
<evidence type="ECO:0000259" key="6">
    <source>
        <dbReference type="PROSITE" id="PS51012"/>
    </source>
</evidence>
<dbReference type="PANTHER" id="PTHR43077:SF10">
    <property type="entry name" value="TRANSPORT PERMEASE PROTEIN"/>
    <property type="match status" value="1"/>
</dbReference>
<reference evidence="7 8" key="1">
    <citation type="submission" date="2020-08" db="EMBL/GenBank/DDBJ databases">
        <title>Complete Genome Sequence of Effusibacillus dendaii Strain skT53, Isolated from Farmland soil.</title>
        <authorList>
            <person name="Konishi T."/>
            <person name="Kawasaki H."/>
        </authorList>
    </citation>
    <scope>NUCLEOTIDE SEQUENCE [LARGE SCALE GENOMIC DNA]</scope>
    <source>
        <strain evidence="8">skT53</strain>
    </source>
</reference>
<dbReference type="PIRSF" id="PIRSF006648">
    <property type="entry name" value="DrrB"/>
    <property type="match status" value="1"/>
</dbReference>
<keyword evidence="2 5" id="KW-0812">Transmembrane</keyword>
<dbReference type="RefSeq" id="WP_200757675.1">
    <property type="nucleotide sequence ID" value="NZ_AP023366.1"/>
</dbReference>
<dbReference type="InterPro" id="IPR051328">
    <property type="entry name" value="T7SS_ABC-Transporter"/>
</dbReference>
<dbReference type="Proteomes" id="UP000593802">
    <property type="component" value="Chromosome"/>
</dbReference>